<dbReference type="EMBL" id="LAZR01047690">
    <property type="protein sequence ID" value="KKK93633.1"/>
    <property type="molecule type" value="Genomic_DNA"/>
</dbReference>
<gene>
    <name evidence="1" type="ORF">LCGC14_2690910</name>
</gene>
<evidence type="ECO:0000313" key="1">
    <source>
        <dbReference type="EMBL" id="KKK93633.1"/>
    </source>
</evidence>
<sequence length="66" mass="7013">MSDSTSPEDDAVEAAEYALHLLTPAQRNAFEGRLAVSGALRAELATWEEALAGLADGFPEVTPPER</sequence>
<feature type="non-terminal residue" evidence="1">
    <location>
        <position position="66"/>
    </location>
</feature>
<name>A0A0F8ZIK5_9ZZZZ</name>
<protein>
    <submittedName>
        <fullName evidence="1">Uncharacterized protein</fullName>
    </submittedName>
</protein>
<reference evidence="1" key="1">
    <citation type="journal article" date="2015" name="Nature">
        <title>Complex archaea that bridge the gap between prokaryotes and eukaryotes.</title>
        <authorList>
            <person name="Spang A."/>
            <person name="Saw J.H."/>
            <person name="Jorgensen S.L."/>
            <person name="Zaremba-Niedzwiedzka K."/>
            <person name="Martijn J."/>
            <person name="Lind A.E."/>
            <person name="van Eijk R."/>
            <person name="Schleper C."/>
            <person name="Guy L."/>
            <person name="Ettema T.J."/>
        </authorList>
    </citation>
    <scope>NUCLEOTIDE SEQUENCE</scope>
</reference>
<accession>A0A0F8ZIK5</accession>
<comment type="caution">
    <text evidence="1">The sequence shown here is derived from an EMBL/GenBank/DDBJ whole genome shotgun (WGS) entry which is preliminary data.</text>
</comment>
<organism evidence="1">
    <name type="scientific">marine sediment metagenome</name>
    <dbReference type="NCBI Taxonomy" id="412755"/>
    <lineage>
        <taxon>unclassified sequences</taxon>
        <taxon>metagenomes</taxon>
        <taxon>ecological metagenomes</taxon>
    </lineage>
</organism>
<dbReference type="AlphaFoldDB" id="A0A0F8ZIK5"/>
<dbReference type="InterPro" id="IPR041916">
    <property type="entry name" value="Anti_sigma_zinc_sf"/>
</dbReference>
<proteinExistence type="predicted"/>
<dbReference type="Gene3D" id="1.10.10.1320">
    <property type="entry name" value="Anti-sigma factor, zinc-finger domain"/>
    <property type="match status" value="1"/>
</dbReference>